<dbReference type="Pfam" id="PF00989">
    <property type="entry name" value="PAS"/>
    <property type="match status" value="1"/>
</dbReference>
<keyword evidence="5" id="KW-1185">Reference proteome</keyword>
<dbReference type="InParanoid" id="O67430"/>
<dbReference type="RefSeq" id="WP_010880933.1">
    <property type="nucleotide sequence ID" value="NC_000918.1"/>
</dbReference>
<dbReference type="PIR" id="D70425">
    <property type="entry name" value="D70425"/>
</dbReference>
<dbReference type="eggNOG" id="COG2203">
    <property type="taxonomic scope" value="Bacteria"/>
</dbReference>
<evidence type="ECO:0000259" key="2">
    <source>
        <dbReference type="PROSITE" id="PS50883"/>
    </source>
</evidence>
<dbReference type="PROSITE" id="PS50887">
    <property type="entry name" value="GGDEF"/>
    <property type="match status" value="1"/>
</dbReference>
<dbReference type="GO" id="GO:0005886">
    <property type="term" value="C:plasma membrane"/>
    <property type="evidence" value="ECO:0000318"/>
    <property type="project" value="GO_Central"/>
</dbReference>
<dbReference type="STRING" id="224324.aq_1442"/>
<dbReference type="InterPro" id="IPR043128">
    <property type="entry name" value="Rev_trsase/Diguanyl_cyclase"/>
</dbReference>
<dbReference type="InterPro" id="IPR035965">
    <property type="entry name" value="PAS-like_dom_sf"/>
</dbReference>
<dbReference type="SUPFAM" id="SSF55073">
    <property type="entry name" value="Nucleotide cyclase"/>
    <property type="match status" value="1"/>
</dbReference>
<dbReference type="InterPro" id="IPR000014">
    <property type="entry name" value="PAS"/>
</dbReference>
<dbReference type="eggNOG" id="COG2200">
    <property type="taxonomic scope" value="Bacteria"/>
</dbReference>
<dbReference type="Pfam" id="PF13185">
    <property type="entry name" value="GAF_2"/>
    <property type="match status" value="1"/>
</dbReference>
<dbReference type="Gene3D" id="3.30.450.20">
    <property type="entry name" value="PAS domain"/>
    <property type="match status" value="2"/>
</dbReference>
<feature type="domain" description="PAS" evidence="1">
    <location>
        <begin position="514"/>
        <end position="572"/>
    </location>
</feature>
<dbReference type="CDD" id="cd01948">
    <property type="entry name" value="EAL"/>
    <property type="match status" value="1"/>
</dbReference>
<dbReference type="PROSITE" id="PS50112">
    <property type="entry name" value="PAS"/>
    <property type="match status" value="2"/>
</dbReference>
<dbReference type="SMART" id="SM00052">
    <property type="entry name" value="EAL"/>
    <property type="match status" value="1"/>
</dbReference>
<protein>
    <submittedName>
        <fullName evidence="4">Uncharacterized protein</fullName>
    </submittedName>
</protein>
<dbReference type="Proteomes" id="UP000000798">
    <property type="component" value="Chromosome"/>
</dbReference>
<feature type="domain" description="GGDEF" evidence="3">
    <location>
        <begin position="667"/>
        <end position="800"/>
    </location>
</feature>
<dbReference type="Pfam" id="PF12974">
    <property type="entry name" value="Phosphonate-bd"/>
    <property type="match status" value="1"/>
</dbReference>
<dbReference type="InterPro" id="IPR003018">
    <property type="entry name" value="GAF"/>
</dbReference>
<dbReference type="NCBIfam" id="TIGR00229">
    <property type="entry name" value="sensory_box"/>
    <property type="match status" value="2"/>
</dbReference>
<dbReference type="EnsemblBacteria" id="AAC07394">
    <property type="protein sequence ID" value="AAC07394"/>
    <property type="gene ID" value="aq_1442"/>
</dbReference>
<dbReference type="InterPro" id="IPR029016">
    <property type="entry name" value="GAF-like_dom_sf"/>
</dbReference>
<dbReference type="SUPFAM" id="SSF55785">
    <property type="entry name" value="PYP-like sensor domain (PAS domain)"/>
    <property type="match status" value="2"/>
</dbReference>
<evidence type="ECO:0000259" key="1">
    <source>
        <dbReference type="PROSITE" id="PS50112"/>
    </source>
</evidence>
<dbReference type="InterPro" id="IPR029787">
    <property type="entry name" value="Nucleotide_cyclase"/>
</dbReference>
<dbReference type="SUPFAM" id="SSF141868">
    <property type="entry name" value="EAL domain-like"/>
    <property type="match status" value="1"/>
</dbReference>
<sequence length="1054" mass="122873">MEEVEKIKVGGCPHEFLADGKKWSELLHRISEKTGKDINLVIYRDFEEERKKIKEEEFDLYYASPEIAVELYRKGYVPVGAIKGQEDEVVLVSKENLKEKEFYKVALVNLKLFMLGLLNFKNIDKDRIELVFTKSHEETIEKVQNCEVDYGIIYGETLKRLKPQNLKIVSSGTLKSRHFFMAKKEKAEYWRKILSEFKEVEILNESAIEDTLKLFEELEELLTCWQEHDTAKAIQNIEGIGVLIYRDRIIYANKYAREVLGYSEEEIRNLSALDLVSKEYRETIQKIVERRLKGERFPVVYKELKVKTKEGKSLWILAFSQTILYEGQYAGFVIFVDITKRKRLEKLYKLLREINQTITGVFHEGEIFEKICHNLVKNLDLKFVWVGKLSEKGEVIPVYTCGEEEDYVKKVKISINPDEPEGWKPTAKALREGKIVINPNTLENPDVEPWREEMLKRNFLSSCAIPIQLEGGTGYVINLYASEPYYFEEENKEILYELKEDVEFVLRRVRELRNYLILSKALEESREWVLITDREGKIIYVNKGVEEISKYSAEELIGKTPRIFKSGYHPQSFFRKLWQTILSGKPFHAVFVNKNKYGELFYLDQKIIPLRTPEGDLFFIGLCRDITKEVKLTEEVEWITTHNVETGLLNKVGFQKVLSPLLGKLSSTGALIALDMVGFSRLIKEFGEEAIKKLLKEIAVRLEKTFRRGDIIAKGDGDEFLIFAYPLKKKDDVLSLIEKIRQKFSKPLTIDGKKIRLSFYIGVVTYPYDGRTFSELYYRAITAVKEAKRRGAGEVVLFDEELDKEVERLIEGEKLLRKAVEENLFTFHFQPIYRLRDMKIFSLEALVRIKEGDKIHYPGEFIELLERGVFIKEFEEWMIRELRRLLGKWNVPISVNLSAINFKNDEFMENLNLVCKEYPGKLILEITERLLIENVERTRRILGDFRECGLVAVDDFGTGYSSFSYLKELPLDLIKIDMMFIKSMLESSKDLALVEAIVFFAQKIGLKTLGEGIENAKQLEMLKRMGCTYGQGFYLAKPMPEEEVEKLLREEGLL</sequence>
<evidence type="ECO:0000313" key="4">
    <source>
        <dbReference type="EMBL" id="AAC07394.1"/>
    </source>
</evidence>
<dbReference type="Gene3D" id="3.20.20.450">
    <property type="entry name" value="EAL domain"/>
    <property type="match status" value="1"/>
</dbReference>
<dbReference type="OrthoDB" id="9762141at2"/>
<dbReference type="InterPro" id="IPR001633">
    <property type="entry name" value="EAL_dom"/>
</dbReference>
<dbReference type="GO" id="GO:0071111">
    <property type="term" value="F:cyclic-guanylate-specific phosphodiesterase activity"/>
    <property type="evidence" value="ECO:0000318"/>
    <property type="project" value="GO_Central"/>
</dbReference>
<reference evidence="4 5" key="1">
    <citation type="journal article" date="1998" name="Nature">
        <title>The complete genome of the hyperthermophilic bacterium Aquifex aeolicus.</title>
        <authorList>
            <person name="Deckert G."/>
            <person name="Warren P.V."/>
            <person name="Gaasterland T."/>
            <person name="Young W.G."/>
            <person name="Lenox A.L."/>
            <person name="Graham D.E."/>
            <person name="Overbeek R."/>
            <person name="Snead M.A."/>
            <person name="Keller M."/>
            <person name="Aujay M."/>
            <person name="Huber R."/>
            <person name="Feldman R.A."/>
            <person name="Short J.M."/>
            <person name="Olson G.J."/>
            <person name="Swanson R.V."/>
        </authorList>
    </citation>
    <scope>NUCLEOTIDE SEQUENCE [LARGE SCALE GENOMIC DNA]</scope>
    <source>
        <strain evidence="4 5">VF5</strain>
    </source>
</reference>
<dbReference type="SUPFAM" id="SSF55781">
    <property type="entry name" value="GAF domain-like"/>
    <property type="match status" value="1"/>
</dbReference>
<dbReference type="KEGG" id="aae:aq_1442"/>
<dbReference type="SUPFAM" id="SSF53850">
    <property type="entry name" value="Periplasmic binding protein-like II"/>
    <property type="match status" value="1"/>
</dbReference>
<dbReference type="SMART" id="SM00267">
    <property type="entry name" value="GGDEF"/>
    <property type="match status" value="1"/>
</dbReference>
<dbReference type="InterPro" id="IPR000160">
    <property type="entry name" value="GGDEF_dom"/>
</dbReference>
<organism evidence="4 5">
    <name type="scientific">Aquifex aeolicus (strain VF5)</name>
    <dbReference type="NCBI Taxonomy" id="224324"/>
    <lineage>
        <taxon>Bacteria</taxon>
        <taxon>Pseudomonadati</taxon>
        <taxon>Aquificota</taxon>
        <taxon>Aquificia</taxon>
        <taxon>Aquificales</taxon>
        <taxon>Aquificaceae</taxon>
        <taxon>Aquifex</taxon>
    </lineage>
</organism>
<dbReference type="InterPro" id="IPR035919">
    <property type="entry name" value="EAL_sf"/>
</dbReference>
<dbReference type="CDD" id="cd01949">
    <property type="entry name" value="GGDEF"/>
    <property type="match status" value="1"/>
</dbReference>
<dbReference type="SMART" id="SM00091">
    <property type="entry name" value="PAS"/>
    <property type="match status" value="2"/>
</dbReference>
<evidence type="ECO:0000313" key="5">
    <source>
        <dbReference type="Proteomes" id="UP000000798"/>
    </source>
</evidence>
<dbReference type="AlphaFoldDB" id="O67430"/>
<evidence type="ECO:0000259" key="3">
    <source>
        <dbReference type="PROSITE" id="PS50887"/>
    </source>
</evidence>
<proteinExistence type="predicted"/>
<dbReference type="NCBIfam" id="TIGR00254">
    <property type="entry name" value="GGDEF"/>
    <property type="match status" value="1"/>
</dbReference>
<dbReference type="InterPro" id="IPR050706">
    <property type="entry name" value="Cyclic-di-GMP_PDE-like"/>
</dbReference>
<dbReference type="Pfam" id="PF00990">
    <property type="entry name" value="GGDEF"/>
    <property type="match status" value="1"/>
</dbReference>
<dbReference type="Pfam" id="PF00563">
    <property type="entry name" value="EAL"/>
    <property type="match status" value="1"/>
</dbReference>
<gene>
    <name evidence="4" type="ordered locus">aq_1442</name>
</gene>
<feature type="domain" description="PAS" evidence="1">
    <location>
        <begin position="248"/>
        <end position="295"/>
    </location>
</feature>
<dbReference type="PANTHER" id="PTHR33121:SF71">
    <property type="entry name" value="OXYGEN SENSOR PROTEIN DOSP"/>
    <property type="match status" value="1"/>
</dbReference>
<dbReference type="EMBL" id="AE000657">
    <property type="protein sequence ID" value="AAC07394.1"/>
    <property type="molecule type" value="Genomic_DNA"/>
</dbReference>
<dbReference type="PROSITE" id="PS50883">
    <property type="entry name" value="EAL"/>
    <property type="match status" value="1"/>
</dbReference>
<dbReference type="Gene3D" id="3.30.70.270">
    <property type="match status" value="1"/>
</dbReference>
<dbReference type="eggNOG" id="COG2199">
    <property type="taxonomic scope" value="Bacteria"/>
</dbReference>
<dbReference type="CDD" id="cd00130">
    <property type="entry name" value="PAS"/>
    <property type="match status" value="2"/>
</dbReference>
<dbReference type="InterPro" id="IPR013767">
    <property type="entry name" value="PAS_fold"/>
</dbReference>
<accession>O67430</accession>
<feature type="domain" description="EAL" evidence="2">
    <location>
        <begin position="809"/>
        <end position="1052"/>
    </location>
</feature>
<dbReference type="Gene3D" id="3.30.450.40">
    <property type="match status" value="1"/>
</dbReference>
<name>O67430_AQUAE</name>
<dbReference type="PANTHER" id="PTHR33121">
    <property type="entry name" value="CYCLIC DI-GMP PHOSPHODIESTERASE PDEF"/>
    <property type="match status" value="1"/>
</dbReference>
<dbReference type="Pfam" id="PF13426">
    <property type="entry name" value="PAS_9"/>
    <property type="match status" value="1"/>
</dbReference>
<dbReference type="InterPro" id="IPR001610">
    <property type="entry name" value="PAC"/>
</dbReference>
<dbReference type="SMART" id="SM00086">
    <property type="entry name" value="PAC"/>
    <property type="match status" value="2"/>
</dbReference>
<dbReference type="HOGENOM" id="CLU_000445_70_34_0"/>